<dbReference type="Gene3D" id="1.10.510.10">
    <property type="entry name" value="Transferase(Phosphotransferase) domain 1"/>
    <property type="match status" value="1"/>
</dbReference>
<comment type="catalytic activity">
    <reaction evidence="4">
        <text>L-seryl-[protein] + ATP = O-phospho-L-seryl-[protein] + ADP + H(+)</text>
        <dbReference type="Rhea" id="RHEA:17989"/>
        <dbReference type="Rhea" id="RHEA-COMP:9863"/>
        <dbReference type="Rhea" id="RHEA-COMP:11604"/>
        <dbReference type="ChEBI" id="CHEBI:15378"/>
        <dbReference type="ChEBI" id="CHEBI:29999"/>
        <dbReference type="ChEBI" id="CHEBI:30616"/>
        <dbReference type="ChEBI" id="CHEBI:83421"/>
        <dbReference type="ChEBI" id="CHEBI:456216"/>
        <dbReference type="EC" id="2.7.11.1"/>
    </reaction>
</comment>
<dbReference type="Pfam" id="PF00069">
    <property type="entry name" value="Pkinase"/>
    <property type="match status" value="1"/>
</dbReference>
<feature type="non-terminal residue" evidence="6">
    <location>
        <position position="1"/>
    </location>
</feature>
<dbReference type="AlphaFoldDB" id="A0A194S6M8"/>
<dbReference type="OrthoDB" id="3359639at2759"/>
<proteinExistence type="inferred from homology"/>
<dbReference type="GeneID" id="28979699"/>
<sequence length="90" mass="10045">IKPQNVLLDAAGHVQLTDFGSCAPLSPGTTSIARKHCRVLLGTPDYIAPEVLKHAERVDWWACGVVLYELLYGRTPFFAEEISETYERIV</sequence>
<dbReference type="GO" id="GO:0005524">
    <property type="term" value="F:ATP binding"/>
    <property type="evidence" value="ECO:0007669"/>
    <property type="project" value="InterPro"/>
</dbReference>
<dbReference type="InterPro" id="IPR000719">
    <property type="entry name" value="Prot_kinase_dom"/>
</dbReference>
<feature type="domain" description="Protein kinase" evidence="5">
    <location>
        <begin position="1"/>
        <end position="90"/>
    </location>
</feature>
<feature type="non-terminal residue" evidence="6">
    <location>
        <position position="90"/>
    </location>
</feature>
<organism evidence="6 7">
    <name type="scientific">Rhodotorula graminis (strain WP1)</name>
    <dbReference type="NCBI Taxonomy" id="578459"/>
    <lineage>
        <taxon>Eukaryota</taxon>
        <taxon>Fungi</taxon>
        <taxon>Dikarya</taxon>
        <taxon>Basidiomycota</taxon>
        <taxon>Pucciniomycotina</taxon>
        <taxon>Microbotryomycetes</taxon>
        <taxon>Sporidiobolales</taxon>
        <taxon>Sporidiobolaceae</taxon>
        <taxon>Rhodotorula</taxon>
    </lineage>
</organism>
<gene>
    <name evidence="6" type="ORF">RHOBADRAFT_9783</name>
</gene>
<comment type="similarity">
    <text evidence="2">Belongs to the protein kinase superfamily. STE Ser/Thr protein kinase family. COT1 subfamily.</text>
</comment>
<evidence type="ECO:0000313" key="6">
    <source>
        <dbReference type="EMBL" id="KPV76383.1"/>
    </source>
</evidence>
<name>A0A194S6M8_RHOGW</name>
<evidence type="ECO:0000256" key="3">
    <source>
        <dbReference type="ARBA" id="ARBA00047899"/>
    </source>
</evidence>
<keyword evidence="1" id="KW-0597">Phosphoprotein</keyword>
<dbReference type="GO" id="GO:0005737">
    <property type="term" value="C:cytoplasm"/>
    <property type="evidence" value="ECO:0007669"/>
    <property type="project" value="TreeGrafter"/>
</dbReference>
<dbReference type="PANTHER" id="PTHR22988:SF71">
    <property type="entry name" value="CITRON RHO-INTERACTING KINASE"/>
    <property type="match status" value="1"/>
</dbReference>
<dbReference type="GO" id="GO:0031032">
    <property type="term" value="P:actomyosin structure organization"/>
    <property type="evidence" value="ECO:0007669"/>
    <property type="project" value="TreeGrafter"/>
</dbReference>
<dbReference type="STRING" id="578459.A0A194S6M8"/>
<evidence type="ECO:0000256" key="2">
    <source>
        <dbReference type="ARBA" id="ARBA00038271"/>
    </source>
</evidence>
<dbReference type="OMA" id="ANEYRTF"/>
<protein>
    <recommendedName>
        <fullName evidence="5">Protein kinase domain-containing protein</fullName>
    </recommendedName>
</protein>
<dbReference type="GO" id="GO:0004674">
    <property type="term" value="F:protein serine/threonine kinase activity"/>
    <property type="evidence" value="ECO:0007669"/>
    <property type="project" value="UniProtKB-EC"/>
</dbReference>
<comment type="catalytic activity">
    <reaction evidence="3">
        <text>L-threonyl-[protein] + ATP = O-phospho-L-threonyl-[protein] + ADP + H(+)</text>
        <dbReference type="Rhea" id="RHEA:46608"/>
        <dbReference type="Rhea" id="RHEA-COMP:11060"/>
        <dbReference type="Rhea" id="RHEA-COMP:11605"/>
        <dbReference type="ChEBI" id="CHEBI:15378"/>
        <dbReference type="ChEBI" id="CHEBI:30013"/>
        <dbReference type="ChEBI" id="CHEBI:30616"/>
        <dbReference type="ChEBI" id="CHEBI:61977"/>
        <dbReference type="ChEBI" id="CHEBI:456216"/>
        <dbReference type="EC" id="2.7.11.1"/>
    </reaction>
</comment>
<evidence type="ECO:0000256" key="4">
    <source>
        <dbReference type="ARBA" id="ARBA00048679"/>
    </source>
</evidence>
<dbReference type="PROSITE" id="PS50011">
    <property type="entry name" value="PROTEIN_KINASE_DOM"/>
    <property type="match status" value="1"/>
</dbReference>
<dbReference type="Proteomes" id="UP000053890">
    <property type="component" value="Unassembled WGS sequence"/>
</dbReference>
<accession>A0A194S6M8</accession>
<dbReference type="SUPFAM" id="SSF56112">
    <property type="entry name" value="Protein kinase-like (PK-like)"/>
    <property type="match status" value="1"/>
</dbReference>
<dbReference type="GO" id="GO:0005856">
    <property type="term" value="C:cytoskeleton"/>
    <property type="evidence" value="ECO:0007669"/>
    <property type="project" value="TreeGrafter"/>
</dbReference>
<reference evidence="6 7" key="1">
    <citation type="journal article" date="2015" name="Front. Microbiol.">
        <title>Genome sequence of the plant growth promoting endophytic yeast Rhodotorula graminis WP1.</title>
        <authorList>
            <person name="Firrincieli A."/>
            <person name="Otillar R."/>
            <person name="Salamov A."/>
            <person name="Schmutz J."/>
            <person name="Khan Z."/>
            <person name="Redman R.S."/>
            <person name="Fleck N.D."/>
            <person name="Lindquist E."/>
            <person name="Grigoriev I.V."/>
            <person name="Doty S.L."/>
        </authorList>
    </citation>
    <scope>NUCLEOTIDE SEQUENCE [LARGE SCALE GENOMIC DNA]</scope>
    <source>
        <strain evidence="6 7">WP1</strain>
    </source>
</reference>
<evidence type="ECO:0000259" key="5">
    <source>
        <dbReference type="PROSITE" id="PS50011"/>
    </source>
</evidence>
<evidence type="ECO:0000256" key="1">
    <source>
        <dbReference type="ARBA" id="ARBA00022553"/>
    </source>
</evidence>
<evidence type="ECO:0000313" key="7">
    <source>
        <dbReference type="Proteomes" id="UP000053890"/>
    </source>
</evidence>
<dbReference type="RefSeq" id="XP_018272432.1">
    <property type="nucleotide sequence ID" value="XM_018419253.1"/>
</dbReference>
<dbReference type="PANTHER" id="PTHR22988">
    <property type="entry name" value="MYOTONIC DYSTROPHY S/T KINASE-RELATED"/>
    <property type="match status" value="1"/>
</dbReference>
<dbReference type="InterPro" id="IPR050839">
    <property type="entry name" value="Rho-assoc_Ser/Thr_Kinase"/>
</dbReference>
<dbReference type="EMBL" id="KQ474076">
    <property type="protein sequence ID" value="KPV76383.1"/>
    <property type="molecule type" value="Genomic_DNA"/>
</dbReference>
<dbReference type="InterPro" id="IPR011009">
    <property type="entry name" value="Kinase-like_dom_sf"/>
</dbReference>
<keyword evidence="7" id="KW-1185">Reference proteome</keyword>